<keyword evidence="3" id="KW-0804">Transcription</keyword>
<evidence type="ECO:0000256" key="1">
    <source>
        <dbReference type="ARBA" id="ARBA00023015"/>
    </source>
</evidence>
<organism evidence="6 7">
    <name type="scientific">Pseudonocardia asaccharolytica DSM 44247 = NBRC 16224</name>
    <dbReference type="NCBI Taxonomy" id="1123024"/>
    <lineage>
        <taxon>Bacteria</taxon>
        <taxon>Bacillati</taxon>
        <taxon>Actinomycetota</taxon>
        <taxon>Actinomycetes</taxon>
        <taxon>Pseudonocardiales</taxon>
        <taxon>Pseudonocardiaceae</taxon>
        <taxon>Pseudonocardia</taxon>
    </lineage>
</organism>
<dbReference type="SUPFAM" id="SSF46785">
    <property type="entry name" value="Winged helix' DNA-binding domain"/>
    <property type="match status" value="1"/>
</dbReference>
<dbReference type="CDD" id="cd00090">
    <property type="entry name" value="HTH_ARSR"/>
    <property type="match status" value="1"/>
</dbReference>
<accession>A0A511D6T7</accession>
<dbReference type="Gene3D" id="1.10.10.10">
    <property type="entry name" value="Winged helix-like DNA-binding domain superfamily/Winged helix DNA-binding domain"/>
    <property type="match status" value="1"/>
</dbReference>
<dbReference type="PANTHER" id="PTHR33164:SF57">
    <property type="entry name" value="MARR-FAMILY TRANSCRIPTIONAL REGULATOR"/>
    <property type="match status" value="1"/>
</dbReference>
<dbReference type="InterPro" id="IPR023187">
    <property type="entry name" value="Tscrpt_reg_MarR-type_CS"/>
</dbReference>
<proteinExistence type="predicted"/>
<dbReference type="InterPro" id="IPR039422">
    <property type="entry name" value="MarR/SlyA-like"/>
</dbReference>
<evidence type="ECO:0000259" key="5">
    <source>
        <dbReference type="PROSITE" id="PS50995"/>
    </source>
</evidence>
<dbReference type="InterPro" id="IPR036388">
    <property type="entry name" value="WH-like_DNA-bd_sf"/>
</dbReference>
<dbReference type="PROSITE" id="PS01117">
    <property type="entry name" value="HTH_MARR_1"/>
    <property type="match status" value="1"/>
</dbReference>
<evidence type="ECO:0000313" key="7">
    <source>
        <dbReference type="Proteomes" id="UP000321328"/>
    </source>
</evidence>
<dbReference type="InterPro" id="IPR036390">
    <property type="entry name" value="WH_DNA-bd_sf"/>
</dbReference>
<dbReference type="EMBL" id="BJVI01000074">
    <property type="protein sequence ID" value="GEL20501.1"/>
    <property type="molecule type" value="Genomic_DNA"/>
</dbReference>
<dbReference type="GO" id="GO:0003700">
    <property type="term" value="F:DNA-binding transcription factor activity"/>
    <property type="evidence" value="ECO:0007669"/>
    <property type="project" value="InterPro"/>
</dbReference>
<comment type="caution">
    <text evidence="6">The sequence shown here is derived from an EMBL/GenBank/DDBJ whole genome shotgun (WGS) entry which is preliminary data.</text>
</comment>
<dbReference type="SMART" id="SM00347">
    <property type="entry name" value="HTH_MARR"/>
    <property type="match status" value="1"/>
</dbReference>
<keyword evidence="1" id="KW-0805">Transcription regulation</keyword>
<dbReference type="InterPro" id="IPR011991">
    <property type="entry name" value="ArsR-like_HTH"/>
</dbReference>
<dbReference type="STRING" id="1123024.GCA_000423625_01684"/>
<evidence type="ECO:0000256" key="4">
    <source>
        <dbReference type="SAM" id="MobiDB-lite"/>
    </source>
</evidence>
<keyword evidence="2" id="KW-0238">DNA-binding</keyword>
<keyword evidence="7" id="KW-1185">Reference proteome</keyword>
<dbReference type="PANTHER" id="PTHR33164">
    <property type="entry name" value="TRANSCRIPTIONAL REGULATOR, MARR FAMILY"/>
    <property type="match status" value="1"/>
</dbReference>
<dbReference type="GO" id="GO:0003677">
    <property type="term" value="F:DNA binding"/>
    <property type="evidence" value="ECO:0007669"/>
    <property type="project" value="UniProtKB-KW"/>
</dbReference>
<dbReference type="Proteomes" id="UP000321328">
    <property type="component" value="Unassembled WGS sequence"/>
</dbReference>
<feature type="region of interest" description="Disordered" evidence="4">
    <location>
        <begin position="1"/>
        <end position="25"/>
    </location>
</feature>
<name>A0A511D6T7_9PSEU</name>
<dbReference type="PRINTS" id="PR00598">
    <property type="entry name" value="HTHMARR"/>
</dbReference>
<sequence length="170" mass="18944">MVGGMDPVRQTADTTPPDPGTSDHDAQVERLAQQLSLLLRRARRMMREAAGRIHPEIDAGVYAVLLVIAQSGPLRMVELAEELGLDKSTMSRQVWALLRLGLVERRPDPADGRAFLLELSPAGRERFAEVSECRRRSWREKLAHWSTAEIADLADGLERLGAEQPDPDSR</sequence>
<dbReference type="PROSITE" id="PS50995">
    <property type="entry name" value="HTH_MARR_2"/>
    <property type="match status" value="1"/>
</dbReference>
<protein>
    <recommendedName>
        <fullName evidence="5">HTH marR-type domain-containing protein</fullName>
    </recommendedName>
</protein>
<dbReference type="GO" id="GO:0006950">
    <property type="term" value="P:response to stress"/>
    <property type="evidence" value="ECO:0007669"/>
    <property type="project" value="TreeGrafter"/>
</dbReference>
<evidence type="ECO:0000256" key="2">
    <source>
        <dbReference type="ARBA" id="ARBA00023125"/>
    </source>
</evidence>
<dbReference type="InterPro" id="IPR000835">
    <property type="entry name" value="HTH_MarR-typ"/>
</dbReference>
<reference evidence="6 7" key="1">
    <citation type="submission" date="2019-07" db="EMBL/GenBank/DDBJ databases">
        <title>Whole genome shotgun sequence of Pseudonocardia asaccharolytica NBRC 16224.</title>
        <authorList>
            <person name="Hosoyama A."/>
            <person name="Uohara A."/>
            <person name="Ohji S."/>
            <person name="Ichikawa N."/>
        </authorList>
    </citation>
    <scope>NUCLEOTIDE SEQUENCE [LARGE SCALE GENOMIC DNA]</scope>
    <source>
        <strain evidence="6 7">NBRC 16224</strain>
    </source>
</reference>
<feature type="domain" description="HTH marR-type" evidence="5">
    <location>
        <begin position="28"/>
        <end position="162"/>
    </location>
</feature>
<evidence type="ECO:0000256" key="3">
    <source>
        <dbReference type="ARBA" id="ARBA00023163"/>
    </source>
</evidence>
<dbReference type="Pfam" id="PF12802">
    <property type="entry name" value="MarR_2"/>
    <property type="match status" value="1"/>
</dbReference>
<gene>
    <name evidence="6" type="ORF">PA7_43380</name>
</gene>
<dbReference type="AlphaFoldDB" id="A0A511D6T7"/>
<evidence type="ECO:0000313" key="6">
    <source>
        <dbReference type="EMBL" id="GEL20501.1"/>
    </source>
</evidence>